<dbReference type="HAMAP" id="MF_00042">
    <property type="entry name" value="RNase_H"/>
    <property type="match status" value="1"/>
</dbReference>
<dbReference type="Pfam" id="PF00075">
    <property type="entry name" value="RNase_H"/>
    <property type="match status" value="1"/>
</dbReference>
<dbReference type="PROSITE" id="PS50879">
    <property type="entry name" value="RNASE_H_1"/>
    <property type="match status" value="1"/>
</dbReference>
<evidence type="ECO:0000313" key="12">
    <source>
        <dbReference type="EMBL" id="BBX90743.1"/>
    </source>
</evidence>
<proteinExistence type="inferred from homology"/>
<feature type="binding site" evidence="10">
    <location>
        <position position="32"/>
    </location>
    <ligand>
        <name>Mg(2+)</name>
        <dbReference type="ChEBI" id="CHEBI:18420"/>
        <label>1</label>
    </ligand>
</feature>
<dbReference type="InterPro" id="IPR012337">
    <property type="entry name" value="RNaseH-like_sf"/>
</dbReference>
<comment type="function">
    <text evidence="10">Endonuclease that specifically degrades the RNA of RNA-DNA hybrids.</text>
</comment>
<name>A0ABN5Z9U8_9MYCO</name>
<protein>
    <recommendedName>
        <fullName evidence="4 10">Ribonuclease H</fullName>
        <shortName evidence="10">RNase H</shortName>
        <ecNumber evidence="4 10">3.1.26.4</ecNumber>
    </recommendedName>
</protein>
<keyword evidence="9 10" id="KW-0460">Magnesium</keyword>
<evidence type="ECO:0000256" key="4">
    <source>
        <dbReference type="ARBA" id="ARBA00012180"/>
    </source>
</evidence>
<reference evidence="12 13" key="1">
    <citation type="journal article" date="2019" name="Emerg. Microbes Infect.">
        <title>Comprehensive subspecies identification of 175 nontuberculous mycobacteria species based on 7547 genomic profiles.</title>
        <authorList>
            <person name="Matsumoto Y."/>
            <person name="Kinjo T."/>
            <person name="Motooka D."/>
            <person name="Nabeya D."/>
            <person name="Jung N."/>
            <person name="Uechi K."/>
            <person name="Horii T."/>
            <person name="Iida T."/>
            <person name="Fujita J."/>
            <person name="Nakamura S."/>
        </authorList>
    </citation>
    <scope>NUCLEOTIDE SEQUENCE [LARGE SCALE GENOMIC DNA]</scope>
    <source>
        <strain evidence="12 13">JCM 15653</strain>
    </source>
</reference>
<dbReference type="InterPro" id="IPR022892">
    <property type="entry name" value="RNaseHI"/>
</dbReference>
<comment type="subcellular location">
    <subcellularLocation>
        <location evidence="10">Cytoplasm</location>
    </subcellularLocation>
</comment>
<evidence type="ECO:0000256" key="3">
    <source>
        <dbReference type="ARBA" id="ARBA00011245"/>
    </source>
</evidence>
<comment type="subunit">
    <text evidence="3 10">Monomer.</text>
</comment>
<dbReference type="EC" id="3.1.26.4" evidence="4 10"/>
<comment type="catalytic activity">
    <reaction evidence="1 10">
        <text>Endonucleolytic cleavage to 5'-phosphomonoester.</text>
        <dbReference type="EC" id="3.1.26.4"/>
    </reaction>
</comment>
<feature type="binding site" evidence="10">
    <location>
        <position position="71"/>
    </location>
    <ligand>
        <name>Mg(2+)</name>
        <dbReference type="ChEBI" id="CHEBI:18420"/>
        <label>1</label>
    </ligand>
</feature>
<feature type="binding site" evidence="10">
    <location>
        <position position="32"/>
    </location>
    <ligand>
        <name>Mg(2+)</name>
        <dbReference type="ChEBI" id="CHEBI:18420"/>
        <label>2</label>
    </ligand>
</feature>
<comment type="cofactor">
    <cofactor evidence="10">
        <name>Mg(2+)</name>
        <dbReference type="ChEBI" id="CHEBI:18420"/>
    </cofactor>
    <text evidence="10">Binds 1 Mg(2+) ion per subunit. May bind a second metal ion at a regulatory site, or after substrate binding.</text>
</comment>
<feature type="domain" description="RNase H type-1" evidence="11">
    <location>
        <begin position="23"/>
        <end position="165"/>
    </location>
</feature>
<dbReference type="NCBIfam" id="NF001236">
    <property type="entry name" value="PRK00203.1"/>
    <property type="match status" value="1"/>
</dbReference>
<dbReference type="CDD" id="cd09278">
    <property type="entry name" value="RNase_HI_prokaryote_like"/>
    <property type="match status" value="1"/>
</dbReference>
<dbReference type="Proteomes" id="UP000466683">
    <property type="component" value="Chromosome"/>
</dbReference>
<evidence type="ECO:0000256" key="8">
    <source>
        <dbReference type="ARBA" id="ARBA00022801"/>
    </source>
</evidence>
<dbReference type="PANTHER" id="PTHR10642:SF26">
    <property type="entry name" value="RIBONUCLEASE H1"/>
    <property type="match status" value="1"/>
</dbReference>
<evidence type="ECO:0000256" key="9">
    <source>
        <dbReference type="ARBA" id="ARBA00022842"/>
    </source>
</evidence>
<sequence>MSGRRPPGAVAYPQRMTDAEFLSTDVVVIHTDGGCRPNPGPGGWGAVLRHRERVREMYGGDPGTTSNNRMELTAPIMALEALTRPVVVHLHTDSTYVRNGITKWVLGWERNGWLTAAKQPVKNVDLWQRLQAACSRHQVEWFWVKGHSGIADNELADELATRGLLEAVECSRDLVP</sequence>
<dbReference type="InterPro" id="IPR036397">
    <property type="entry name" value="RNaseH_sf"/>
</dbReference>
<keyword evidence="13" id="KW-1185">Reference proteome</keyword>
<feature type="binding site" evidence="10">
    <location>
        <position position="93"/>
    </location>
    <ligand>
        <name>Mg(2+)</name>
        <dbReference type="ChEBI" id="CHEBI:18420"/>
        <label>1</label>
    </ligand>
</feature>
<accession>A0ABN5Z9U8</accession>
<evidence type="ECO:0000256" key="2">
    <source>
        <dbReference type="ARBA" id="ARBA00005300"/>
    </source>
</evidence>
<evidence type="ECO:0000256" key="5">
    <source>
        <dbReference type="ARBA" id="ARBA00022722"/>
    </source>
</evidence>
<evidence type="ECO:0000256" key="1">
    <source>
        <dbReference type="ARBA" id="ARBA00000077"/>
    </source>
</evidence>
<keyword evidence="7 10" id="KW-0255">Endonuclease</keyword>
<keyword evidence="8 10" id="KW-0378">Hydrolase</keyword>
<evidence type="ECO:0000313" key="13">
    <source>
        <dbReference type="Proteomes" id="UP000466683"/>
    </source>
</evidence>
<dbReference type="EMBL" id="AP022579">
    <property type="protein sequence ID" value="BBX90743.1"/>
    <property type="molecule type" value="Genomic_DNA"/>
</dbReference>
<dbReference type="SUPFAM" id="SSF53098">
    <property type="entry name" value="Ribonuclease H-like"/>
    <property type="match status" value="1"/>
</dbReference>
<evidence type="ECO:0000256" key="6">
    <source>
        <dbReference type="ARBA" id="ARBA00022723"/>
    </source>
</evidence>
<dbReference type="Gene3D" id="3.30.420.10">
    <property type="entry name" value="Ribonuclease H-like superfamily/Ribonuclease H"/>
    <property type="match status" value="1"/>
</dbReference>
<feature type="binding site" evidence="10">
    <location>
        <position position="157"/>
    </location>
    <ligand>
        <name>Mg(2+)</name>
        <dbReference type="ChEBI" id="CHEBI:18420"/>
        <label>2</label>
    </ligand>
</feature>
<evidence type="ECO:0000256" key="7">
    <source>
        <dbReference type="ARBA" id="ARBA00022759"/>
    </source>
</evidence>
<gene>
    <name evidence="10 12" type="primary">rnhA</name>
    <name evidence="12" type="ORF">MBOE_23920</name>
</gene>
<dbReference type="InterPro" id="IPR050092">
    <property type="entry name" value="RNase_H"/>
</dbReference>
<comment type="similarity">
    <text evidence="2 10">Belongs to the RNase H family.</text>
</comment>
<evidence type="ECO:0000256" key="10">
    <source>
        <dbReference type="HAMAP-Rule" id="MF_00042"/>
    </source>
</evidence>
<keyword evidence="6 10" id="KW-0479">Metal-binding</keyword>
<dbReference type="InterPro" id="IPR002156">
    <property type="entry name" value="RNaseH_domain"/>
</dbReference>
<evidence type="ECO:0000259" key="11">
    <source>
        <dbReference type="PROSITE" id="PS50879"/>
    </source>
</evidence>
<organism evidence="12 13">
    <name type="scientific">Mycolicibacterium boenickei</name>
    <dbReference type="NCBI Taxonomy" id="146017"/>
    <lineage>
        <taxon>Bacteria</taxon>
        <taxon>Bacillati</taxon>
        <taxon>Actinomycetota</taxon>
        <taxon>Actinomycetes</taxon>
        <taxon>Mycobacteriales</taxon>
        <taxon>Mycobacteriaceae</taxon>
        <taxon>Mycolicibacterium</taxon>
    </lineage>
</organism>
<keyword evidence="10" id="KW-0963">Cytoplasm</keyword>
<keyword evidence="5 10" id="KW-0540">Nuclease</keyword>
<dbReference type="PANTHER" id="PTHR10642">
    <property type="entry name" value="RIBONUCLEASE H1"/>
    <property type="match status" value="1"/>
</dbReference>